<dbReference type="EMBL" id="MCBS01022023">
    <property type="protein sequence ID" value="RKF77363.1"/>
    <property type="molecule type" value="Genomic_DNA"/>
</dbReference>
<feature type="compositionally biased region" description="Low complexity" evidence="1">
    <location>
        <begin position="565"/>
        <end position="586"/>
    </location>
</feature>
<feature type="region of interest" description="Disordered" evidence="1">
    <location>
        <begin position="539"/>
        <end position="653"/>
    </location>
</feature>
<evidence type="ECO:0000256" key="1">
    <source>
        <dbReference type="SAM" id="MobiDB-lite"/>
    </source>
</evidence>
<proteinExistence type="predicted"/>
<evidence type="ECO:0000259" key="2">
    <source>
        <dbReference type="Pfam" id="PF08729"/>
    </source>
</evidence>
<feature type="region of interest" description="Disordered" evidence="1">
    <location>
        <begin position="1"/>
        <end position="159"/>
    </location>
</feature>
<feature type="compositionally biased region" description="Polar residues" evidence="1">
    <location>
        <begin position="247"/>
        <end position="259"/>
    </location>
</feature>
<dbReference type="Proteomes" id="UP000285326">
    <property type="component" value="Unassembled WGS sequence"/>
</dbReference>
<feature type="compositionally biased region" description="Polar residues" evidence="1">
    <location>
        <begin position="626"/>
        <end position="637"/>
    </location>
</feature>
<feature type="region of interest" description="Disordered" evidence="1">
    <location>
        <begin position="303"/>
        <end position="325"/>
    </location>
</feature>
<accession>A0A420IS46</accession>
<evidence type="ECO:0000313" key="4">
    <source>
        <dbReference type="Proteomes" id="UP000285326"/>
    </source>
</evidence>
<sequence>MELPVLSTPRKSDEPAVPCSPAQLSSEGLSSPPRSSPEAASPSARASNEVLPITTSTTSSSSVTPSATSILASSVPSEKPPPQRKPRRKPKDSATSSLSRTSQSISQITLNTASTAAVEAPPKPKRIRKPKDPNAPPAQRRKKNSAPNKSGENVVDSKLAAARTLPSQLSEPMLAANAAQVLYSQAKKIEESHGAIQSFFINVPPPTSSPPIQLQVQARTTGQKYDPIRSSSNYDPVRETVVSHETLNTTVSSQNKPNTSSQGISSQSISNVIDSQNQKPSSTPTNVLSFFSQKQTRVPLCNAASVPSTPESNETGAFSDLINPDPPKPIVSASIPKKSDPIVPLNLSKKSNVNVIRSSLSPKSIKLRDPKEISKNISPTPPPLPGSGNESNDVTEYRAPTVILSIPINGEVNKYVNFTRLAEQQYGWDALHPRLAAQRDRLARVAAAGAALERSGSNKDSGDEMSLDSEAEGSNAEMGGMSDGRPGADCVKKVPKKRKMREDEYDKDDGFVDDTELLWEEQAAASNDGFFVYSGPLIPEGEKAGIDAKSDSATKRGRGRGTRGGAARSSSTRASAANTTTAARNNLPATGPGSRGGTGVRKPRVTKAERARIEQEKLAREKPVHPSTQSSSSNITVLVNPPTDGDVPMLLSQ</sequence>
<feature type="domain" description="Hpc2-related" evidence="2">
    <location>
        <begin position="496"/>
        <end position="537"/>
    </location>
</feature>
<feature type="compositionally biased region" description="Low complexity" evidence="1">
    <location>
        <begin position="54"/>
        <end position="69"/>
    </location>
</feature>
<name>A0A420IS46_9PEZI</name>
<evidence type="ECO:0000313" key="3">
    <source>
        <dbReference type="EMBL" id="RKF77363.1"/>
    </source>
</evidence>
<feature type="compositionally biased region" description="Basic and acidic residues" evidence="1">
    <location>
        <begin position="540"/>
        <end position="554"/>
    </location>
</feature>
<dbReference type="InterPro" id="IPR014840">
    <property type="entry name" value="HRD"/>
</dbReference>
<feature type="compositionally biased region" description="Low complexity" evidence="1">
    <location>
        <begin position="93"/>
        <end position="110"/>
    </location>
</feature>
<protein>
    <submittedName>
        <fullName evidence="3">Putative histone promoter control 2 protein</fullName>
    </submittedName>
</protein>
<comment type="caution">
    <text evidence="3">The sequence shown here is derived from an EMBL/GenBank/DDBJ whole genome shotgun (WGS) entry which is preliminary data.</text>
</comment>
<feature type="region of interest" description="Disordered" evidence="1">
    <location>
        <begin position="450"/>
        <end position="508"/>
    </location>
</feature>
<feature type="region of interest" description="Disordered" evidence="1">
    <location>
        <begin position="371"/>
        <end position="392"/>
    </location>
</feature>
<feature type="region of interest" description="Disordered" evidence="1">
    <location>
        <begin position="247"/>
        <end position="268"/>
    </location>
</feature>
<dbReference type="Pfam" id="PF08729">
    <property type="entry name" value="HUN"/>
    <property type="match status" value="1"/>
</dbReference>
<gene>
    <name evidence="3" type="ORF">GcM1_220060</name>
</gene>
<organism evidence="3 4">
    <name type="scientific">Golovinomyces cichoracearum</name>
    <dbReference type="NCBI Taxonomy" id="62708"/>
    <lineage>
        <taxon>Eukaryota</taxon>
        <taxon>Fungi</taxon>
        <taxon>Dikarya</taxon>
        <taxon>Ascomycota</taxon>
        <taxon>Pezizomycotina</taxon>
        <taxon>Leotiomycetes</taxon>
        <taxon>Erysiphales</taxon>
        <taxon>Erysiphaceae</taxon>
        <taxon>Golovinomyces</taxon>
    </lineage>
</organism>
<feature type="compositionally biased region" description="Polar residues" evidence="1">
    <location>
        <begin position="305"/>
        <end position="316"/>
    </location>
</feature>
<reference evidence="3 4" key="1">
    <citation type="journal article" date="2018" name="BMC Genomics">
        <title>Comparative genome analyses reveal sequence features reflecting distinct modes of host-adaptation between dicot and monocot powdery mildew.</title>
        <authorList>
            <person name="Wu Y."/>
            <person name="Ma X."/>
            <person name="Pan Z."/>
            <person name="Kale S.D."/>
            <person name="Song Y."/>
            <person name="King H."/>
            <person name="Zhang Q."/>
            <person name="Presley C."/>
            <person name="Deng X."/>
            <person name="Wei C.I."/>
            <person name="Xiao S."/>
        </authorList>
    </citation>
    <scope>NUCLEOTIDE SEQUENCE [LARGE SCALE GENOMIC DNA]</scope>
    <source>
        <strain evidence="3">UMSG1</strain>
    </source>
</reference>
<feature type="compositionally biased region" description="Low complexity" evidence="1">
    <location>
        <begin position="24"/>
        <end position="47"/>
    </location>
</feature>
<dbReference type="AlphaFoldDB" id="A0A420IS46"/>
<feature type="compositionally biased region" description="Basic and acidic residues" evidence="1">
    <location>
        <begin position="606"/>
        <end position="624"/>
    </location>
</feature>